<keyword evidence="1" id="KW-0436">Ligase</keyword>
<dbReference type="EMBL" id="BK014910">
    <property type="protein sequence ID" value="DAD81977.1"/>
    <property type="molecule type" value="Genomic_DNA"/>
</dbReference>
<organism evidence="1">
    <name type="scientific">Siphoviridae sp. ctAvK3</name>
    <dbReference type="NCBI Taxonomy" id="2826184"/>
    <lineage>
        <taxon>Viruses</taxon>
        <taxon>Duplodnaviria</taxon>
        <taxon>Heunggongvirae</taxon>
        <taxon>Uroviricota</taxon>
        <taxon>Caudoviricetes</taxon>
    </lineage>
</organism>
<sequence>MMNNPIVFEVEFEIAPIRHAYVICPECGRKYCASTITEDALHDAVDLRYAKFQCPVCGCSFSGHDRDWDSYNEREVEIREVPYPECAKGALKKKEVWE</sequence>
<proteinExistence type="predicted"/>
<evidence type="ECO:0000313" key="1">
    <source>
        <dbReference type="EMBL" id="DAD81977.1"/>
    </source>
</evidence>
<reference evidence="1" key="1">
    <citation type="journal article" date="2021" name="Proc. Natl. Acad. Sci. U.S.A.">
        <title>A Catalog of Tens of Thousands of Viruses from Human Metagenomes Reveals Hidden Associations with Chronic Diseases.</title>
        <authorList>
            <person name="Tisza M.J."/>
            <person name="Buck C.B."/>
        </authorList>
    </citation>
    <scope>NUCLEOTIDE SEQUENCE</scope>
    <source>
        <strain evidence="1">CtAvK3</strain>
    </source>
</reference>
<name>A0A8S5MHZ7_9CAUD</name>
<dbReference type="GO" id="GO:0016874">
    <property type="term" value="F:ligase activity"/>
    <property type="evidence" value="ECO:0007669"/>
    <property type="project" value="UniProtKB-KW"/>
</dbReference>
<accession>A0A8S5MHZ7</accession>
<protein>
    <submittedName>
        <fullName evidence="1">RimK-related lysine biosynthesis protein, Probable-dependent amine/thiol ligase family Amino-group</fullName>
    </submittedName>
</protein>